<dbReference type="InterPro" id="IPR051531">
    <property type="entry name" value="N-acetyltransferase"/>
</dbReference>
<dbReference type="SUPFAM" id="SSF55729">
    <property type="entry name" value="Acyl-CoA N-acyltransferases (Nat)"/>
    <property type="match status" value="1"/>
</dbReference>
<dbReference type="RefSeq" id="WP_103220840.1">
    <property type="nucleotide sequence ID" value="NZ_PPCN01000001.1"/>
</dbReference>
<dbReference type="InterPro" id="IPR016181">
    <property type="entry name" value="Acyl_CoA_acyltransferase"/>
</dbReference>
<gene>
    <name evidence="2" type="ORF">CLV41_101689</name>
</gene>
<organism evidence="2 3">
    <name type="scientific">Roseibium marinum</name>
    <dbReference type="NCBI Taxonomy" id="281252"/>
    <lineage>
        <taxon>Bacteria</taxon>
        <taxon>Pseudomonadati</taxon>
        <taxon>Pseudomonadota</taxon>
        <taxon>Alphaproteobacteria</taxon>
        <taxon>Hyphomicrobiales</taxon>
        <taxon>Stappiaceae</taxon>
        <taxon>Roseibium</taxon>
    </lineage>
</organism>
<dbReference type="AlphaFoldDB" id="A0A2S3V2S4"/>
<protein>
    <submittedName>
        <fullName evidence="2">RimJ/RimL family protein N-acetyltransferase</fullName>
    </submittedName>
</protein>
<comment type="caution">
    <text evidence="2">The sequence shown here is derived from an EMBL/GenBank/DDBJ whole genome shotgun (WGS) entry which is preliminary data.</text>
</comment>
<evidence type="ECO:0000313" key="3">
    <source>
        <dbReference type="Proteomes" id="UP000236959"/>
    </source>
</evidence>
<dbReference type="PROSITE" id="PS51186">
    <property type="entry name" value="GNAT"/>
    <property type="match status" value="1"/>
</dbReference>
<dbReference type="Pfam" id="PF13302">
    <property type="entry name" value="Acetyltransf_3"/>
    <property type="match status" value="1"/>
</dbReference>
<sequence length="181" mass="19872">MSLPVLKTARLVLRPVAQGDADRIVELVGNFDVARMLSLVPHPYRREDALWWIDQTCAYADGGERAFAIDEGSGLIGAVSVGRDGPAPEFGYWLGKPYWGRGLMTEAGRAALAWYFEAFRDASILSGALDENSASLNVLRKLGFAGPHPHRLRIKSRGQDLPGTRVRLTFETFNSAARVLS</sequence>
<dbReference type="InterPro" id="IPR000182">
    <property type="entry name" value="GNAT_dom"/>
</dbReference>
<evidence type="ECO:0000313" key="2">
    <source>
        <dbReference type="EMBL" id="POF34236.1"/>
    </source>
</evidence>
<keyword evidence="3" id="KW-1185">Reference proteome</keyword>
<dbReference type="EMBL" id="PPCN01000001">
    <property type="protein sequence ID" value="POF34236.1"/>
    <property type="molecule type" value="Genomic_DNA"/>
</dbReference>
<reference evidence="2 3" key="1">
    <citation type="submission" date="2018-01" db="EMBL/GenBank/DDBJ databases">
        <title>Genomic Encyclopedia of Archaeal and Bacterial Type Strains, Phase II (KMG-II): from individual species to whole genera.</title>
        <authorList>
            <person name="Goeker M."/>
        </authorList>
    </citation>
    <scope>NUCLEOTIDE SEQUENCE [LARGE SCALE GENOMIC DNA]</scope>
    <source>
        <strain evidence="2 3">DSM 17023</strain>
    </source>
</reference>
<dbReference type="Gene3D" id="3.40.630.30">
    <property type="match status" value="1"/>
</dbReference>
<accession>A0A2S3V2S4</accession>
<proteinExistence type="predicted"/>
<dbReference type="GO" id="GO:0016747">
    <property type="term" value="F:acyltransferase activity, transferring groups other than amino-acyl groups"/>
    <property type="evidence" value="ECO:0007669"/>
    <property type="project" value="InterPro"/>
</dbReference>
<name>A0A2S3V2S4_9HYPH</name>
<dbReference type="Proteomes" id="UP000236959">
    <property type="component" value="Unassembled WGS sequence"/>
</dbReference>
<feature type="domain" description="N-acetyltransferase" evidence="1">
    <location>
        <begin position="11"/>
        <end position="171"/>
    </location>
</feature>
<dbReference type="PANTHER" id="PTHR43792">
    <property type="entry name" value="GNAT FAMILY, PUTATIVE (AFU_ORTHOLOGUE AFUA_3G00765)-RELATED-RELATED"/>
    <property type="match status" value="1"/>
</dbReference>
<evidence type="ECO:0000259" key="1">
    <source>
        <dbReference type="PROSITE" id="PS51186"/>
    </source>
</evidence>
<dbReference type="OrthoDB" id="9804153at2"/>
<keyword evidence="2" id="KW-0808">Transferase</keyword>